<dbReference type="Proteomes" id="UP000245762">
    <property type="component" value="Unassembled WGS sequence"/>
</dbReference>
<dbReference type="AlphaFoldDB" id="A0A316KX74"/>
<proteinExistence type="predicted"/>
<dbReference type="EMBL" id="QGEG01000002">
    <property type="protein sequence ID" value="PWL38256.1"/>
    <property type="molecule type" value="Genomic_DNA"/>
</dbReference>
<protein>
    <recommendedName>
        <fullName evidence="3">Periplasmic heavy metal sensor</fullName>
    </recommendedName>
</protein>
<reference evidence="1 2" key="1">
    <citation type="submission" date="2018-05" db="EMBL/GenBank/DDBJ databases">
        <title>Complete genome sequence of Flagellimonas aquimarina ECD12 isolated from seaweed Ecklonia cava.</title>
        <authorList>
            <person name="Choi S."/>
            <person name="Seong C."/>
        </authorList>
    </citation>
    <scope>NUCLEOTIDE SEQUENCE [LARGE SCALE GENOMIC DNA]</scope>
    <source>
        <strain evidence="1 2">ECD12</strain>
    </source>
</reference>
<sequence>MKATLFYFFLFANLYGMAQQDCILGIGGQDDEMISEVFQLNDEQMEKMRNWSAELRIRNEILKNQAEFLLKKHAQSSPEDLVAMSQKYKDILDSMKQNVLRQDKRLLSIFNEKQYNFYLELCSQLTLQPIYVSRSVDEK</sequence>
<organism evidence="1 2">
    <name type="scientific">Flagellimonas aquimarina</name>
    <dbReference type="NCBI Taxonomy" id="2201895"/>
    <lineage>
        <taxon>Bacteria</taxon>
        <taxon>Pseudomonadati</taxon>
        <taxon>Bacteroidota</taxon>
        <taxon>Flavobacteriia</taxon>
        <taxon>Flavobacteriales</taxon>
        <taxon>Flavobacteriaceae</taxon>
        <taxon>Flagellimonas</taxon>
    </lineage>
</organism>
<keyword evidence="2" id="KW-1185">Reference proteome</keyword>
<name>A0A316KX74_9FLAO</name>
<evidence type="ECO:0000313" key="2">
    <source>
        <dbReference type="Proteomes" id="UP000245762"/>
    </source>
</evidence>
<evidence type="ECO:0008006" key="3">
    <source>
        <dbReference type="Google" id="ProtNLM"/>
    </source>
</evidence>
<gene>
    <name evidence="1" type="ORF">DKG77_08230</name>
</gene>
<evidence type="ECO:0000313" key="1">
    <source>
        <dbReference type="EMBL" id="PWL38256.1"/>
    </source>
</evidence>
<accession>A0A316KX74</accession>
<comment type="caution">
    <text evidence="1">The sequence shown here is derived from an EMBL/GenBank/DDBJ whole genome shotgun (WGS) entry which is preliminary data.</text>
</comment>